<organism evidence="7 8">
    <name type="scientific">Lentzea rhizosphaerae</name>
    <dbReference type="NCBI Taxonomy" id="2041025"/>
    <lineage>
        <taxon>Bacteria</taxon>
        <taxon>Bacillati</taxon>
        <taxon>Actinomycetota</taxon>
        <taxon>Actinomycetes</taxon>
        <taxon>Pseudonocardiales</taxon>
        <taxon>Pseudonocardiaceae</taxon>
        <taxon>Lentzea</taxon>
    </lineage>
</organism>
<proteinExistence type="inferred from homology"/>
<comment type="cofactor">
    <cofactor evidence="1">
        <name>pyridoxal 5'-phosphate</name>
        <dbReference type="ChEBI" id="CHEBI:597326"/>
    </cofactor>
</comment>
<keyword evidence="4 7" id="KW-0456">Lyase</keyword>
<protein>
    <recommendedName>
        <fullName evidence="2">cysteine-S-conjugate beta-lyase</fullName>
        <ecNumber evidence="2">4.4.1.13</ecNumber>
    </recommendedName>
</protein>
<dbReference type="InterPro" id="IPR015424">
    <property type="entry name" value="PyrdxlP-dep_Trfase"/>
</dbReference>
<keyword evidence="8" id="KW-1185">Reference proteome</keyword>
<evidence type="ECO:0000256" key="5">
    <source>
        <dbReference type="ARBA" id="ARBA00037974"/>
    </source>
</evidence>
<dbReference type="PANTHER" id="PTHR43525">
    <property type="entry name" value="PROTEIN MALY"/>
    <property type="match status" value="1"/>
</dbReference>
<dbReference type="RefSeq" id="WP_382372930.1">
    <property type="nucleotide sequence ID" value="NZ_JBHRZI010000012.1"/>
</dbReference>
<evidence type="ECO:0000313" key="7">
    <source>
        <dbReference type="EMBL" id="MFC3892878.1"/>
    </source>
</evidence>
<keyword evidence="3" id="KW-0663">Pyridoxal phosphate</keyword>
<dbReference type="Pfam" id="PF00155">
    <property type="entry name" value="Aminotran_1_2"/>
    <property type="match status" value="1"/>
</dbReference>
<evidence type="ECO:0000256" key="2">
    <source>
        <dbReference type="ARBA" id="ARBA00012224"/>
    </source>
</evidence>
<comment type="caution">
    <text evidence="7">The sequence shown here is derived from an EMBL/GenBank/DDBJ whole genome shotgun (WGS) entry which is preliminary data.</text>
</comment>
<dbReference type="SUPFAM" id="SSF53383">
    <property type="entry name" value="PLP-dependent transferases"/>
    <property type="match status" value="1"/>
</dbReference>
<dbReference type="InterPro" id="IPR015421">
    <property type="entry name" value="PyrdxlP-dep_Trfase_major"/>
</dbReference>
<evidence type="ECO:0000259" key="6">
    <source>
        <dbReference type="Pfam" id="PF00155"/>
    </source>
</evidence>
<dbReference type="InterPro" id="IPR004839">
    <property type="entry name" value="Aminotransferase_I/II_large"/>
</dbReference>
<dbReference type="Proteomes" id="UP001595690">
    <property type="component" value="Unassembled WGS sequence"/>
</dbReference>
<evidence type="ECO:0000256" key="1">
    <source>
        <dbReference type="ARBA" id="ARBA00001933"/>
    </source>
</evidence>
<dbReference type="CDD" id="cd00609">
    <property type="entry name" value="AAT_like"/>
    <property type="match status" value="1"/>
</dbReference>
<dbReference type="InterPro" id="IPR015422">
    <property type="entry name" value="PyrdxlP-dep_Trfase_small"/>
</dbReference>
<evidence type="ECO:0000256" key="3">
    <source>
        <dbReference type="ARBA" id="ARBA00022898"/>
    </source>
</evidence>
<dbReference type="Gene3D" id="3.90.1150.10">
    <property type="entry name" value="Aspartate Aminotransferase, domain 1"/>
    <property type="match status" value="1"/>
</dbReference>
<name>A0ABV8BR86_9PSEU</name>
<evidence type="ECO:0000256" key="4">
    <source>
        <dbReference type="ARBA" id="ARBA00023239"/>
    </source>
</evidence>
<dbReference type="EMBL" id="JBHRZI010000012">
    <property type="protein sequence ID" value="MFC3892878.1"/>
    <property type="molecule type" value="Genomic_DNA"/>
</dbReference>
<gene>
    <name evidence="7" type="ORF">ACFOWZ_15485</name>
</gene>
<feature type="domain" description="Aminotransferase class I/classII large" evidence="6">
    <location>
        <begin position="30"/>
        <end position="369"/>
    </location>
</feature>
<dbReference type="EC" id="4.4.1.13" evidence="2"/>
<sequence>MVSTPNPLTQVPLERLRGRTSVKWRLYPEDVLPLWVAEMDVDPAEPVARAIIDAVHRGDTGYPAGTAYAEALAEFAKKRWGWDVAVENTAMVPDVMLGAVELIKLVSGPGDPVIVTPPVYPPFYMFVRGMGRAVVEAPLTGGRLDLEVLERTFRHIRADRPVFLLCNPHNPTGTVHTADELAAVARLAQSCGVRVIADEIHAPLVAASAEFVPYLSVDPNGLSLMSASKGWNLAGLKCAVALAATDELSRLPEEVSHGPSHFGAIAHTAAFREGADWLDAVLSGLGDNRELLATLLAEHLPEIGYEPSESTFLAWLDCRRLGLDDPAAVFLDRGKVALMSGKDFGSGGDGHVRLNIGTSPEILTEAVRRMATAL</sequence>
<evidence type="ECO:0000313" key="8">
    <source>
        <dbReference type="Proteomes" id="UP001595690"/>
    </source>
</evidence>
<comment type="similarity">
    <text evidence="5">Belongs to the class-II pyridoxal-phosphate-dependent aminotransferase family. MalY/PatB cystathionine beta-lyase subfamily.</text>
</comment>
<dbReference type="PANTHER" id="PTHR43525:SF2">
    <property type="entry name" value="CYSTATHIONINE BETA-LYASE-RELATED"/>
    <property type="match status" value="1"/>
</dbReference>
<reference evidence="8" key="1">
    <citation type="journal article" date="2019" name="Int. J. Syst. Evol. Microbiol.">
        <title>The Global Catalogue of Microorganisms (GCM) 10K type strain sequencing project: providing services to taxonomists for standard genome sequencing and annotation.</title>
        <authorList>
            <consortium name="The Broad Institute Genomics Platform"/>
            <consortium name="The Broad Institute Genome Sequencing Center for Infectious Disease"/>
            <person name="Wu L."/>
            <person name="Ma J."/>
        </authorList>
    </citation>
    <scope>NUCLEOTIDE SEQUENCE [LARGE SCALE GENOMIC DNA]</scope>
    <source>
        <strain evidence="8">CGMCC 4.7405</strain>
    </source>
</reference>
<dbReference type="InterPro" id="IPR051798">
    <property type="entry name" value="Class-II_PLP-Dep_Aminotrans"/>
</dbReference>
<dbReference type="GO" id="GO:0047804">
    <property type="term" value="F:cysteine-S-conjugate beta-lyase activity"/>
    <property type="evidence" value="ECO:0007669"/>
    <property type="project" value="UniProtKB-EC"/>
</dbReference>
<accession>A0ABV8BR86</accession>
<dbReference type="Gene3D" id="3.40.640.10">
    <property type="entry name" value="Type I PLP-dependent aspartate aminotransferase-like (Major domain)"/>
    <property type="match status" value="1"/>
</dbReference>